<comment type="subcellular location">
    <subcellularLocation>
        <location evidence="7">Cytoplasm</location>
    </subcellularLocation>
</comment>
<dbReference type="RefSeq" id="WP_013899202.1">
    <property type="nucleotide sequence ID" value="NC_015676.1"/>
</dbReference>
<dbReference type="STRING" id="679901.Mzhil_1931"/>
<evidence type="ECO:0000256" key="7">
    <source>
        <dbReference type="HAMAP-Rule" id="MF_00647"/>
    </source>
</evidence>
<keyword evidence="6 7" id="KW-0173">Coenzyme A biosynthesis</keyword>
<comment type="similarity">
    <text evidence="7">Belongs to the eukaryotic CoaD family.</text>
</comment>
<dbReference type="Pfam" id="PF01467">
    <property type="entry name" value="CTP_transf_like"/>
    <property type="match status" value="1"/>
</dbReference>
<dbReference type="Proteomes" id="UP000006622">
    <property type="component" value="Chromosome"/>
</dbReference>
<dbReference type="InterPro" id="IPR023540">
    <property type="entry name" value="PPAT_arch"/>
</dbReference>
<organism evidence="9 10">
    <name type="scientific">Methanosalsum zhilinae (strain DSM 4017 / NBRC 107636 / OCM 62 / WeN5)</name>
    <name type="common">Methanohalophilus zhilinae</name>
    <dbReference type="NCBI Taxonomy" id="679901"/>
    <lineage>
        <taxon>Archaea</taxon>
        <taxon>Methanobacteriati</taxon>
        <taxon>Methanobacteriota</taxon>
        <taxon>Stenosarchaea group</taxon>
        <taxon>Methanomicrobia</taxon>
        <taxon>Methanosarcinales</taxon>
        <taxon>Methanosarcinaceae</taxon>
        <taxon>Methanosalsum</taxon>
    </lineage>
</organism>
<reference evidence="9" key="1">
    <citation type="submission" date="2010-07" db="EMBL/GenBank/DDBJ databases">
        <title>The complete genome of Methanosalsum zhilinae DSM 4017.</title>
        <authorList>
            <consortium name="US DOE Joint Genome Institute (JGI-PGF)"/>
            <person name="Lucas S."/>
            <person name="Copeland A."/>
            <person name="Lapidus A."/>
            <person name="Glavina del Rio T."/>
            <person name="Dalin E."/>
            <person name="Tice H."/>
            <person name="Bruce D."/>
            <person name="Goodwin L."/>
            <person name="Pitluck S."/>
            <person name="Kyrpides N."/>
            <person name="Mavromatis K."/>
            <person name="Ovchinnikova G."/>
            <person name="Daligault H."/>
            <person name="Detter J.C."/>
            <person name="Han C."/>
            <person name="Tapia R."/>
            <person name="Larimer F."/>
            <person name="Land M."/>
            <person name="Hauser L."/>
            <person name="Markowitz V."/>
            <person name="Cheng J.-F."/>
            <person name="Hugenholtz P."/>
            <person name="Woyke T."/>
            <person name="Wu D."/>
            <person name="Spring S."/>
            <person name="Schueler E."/>
            <person name="Brambilla E."/>
            <person name="Klenk H.-P."/>
            <person name="Eisen J.A."/>
        </authorList>
    </citation>
    <scope>NUCLEOTIDE SEQUENCE</scope>
    <source>
        <strain evidence="9">DSM 4017</strain>
    </source>
</reference>
<comment type="pathway">
    <text evidence="7">Cofactor biosynthesis; coenzyme A biosynthesis.</text>
</comment>
<evidence type="ECO:0000313" key="10">
    <source>
        <dbReference type="Proteomes" id="UP000006622"/>
    </source>
</evidence>
<keyword evidence="1 7" id="KW-0963">Cytoplasm</keyword>
<dbReference type="GO" id="GO:0005737">
    <property type="term" value="C:cytoplasm"/>
    <property type="evidence" value="ECO:0007669"/>
    <property type="project" value="UniProtKB-SubCell"/>
</dbReference>
<protein>
    <recommendedName>
        <fullName evidence="7">Phosphopantetheine adenylyltransferase</fullName>
        <ecNumber evidence="7">2.7.7.3</ecNumber>
    </recommendedName>
    <alternativeName>
        <fullName evidence="7">Dephospho-CoA pyrophosphorylase</fullName>
    </alternativeName>
    <alternativeName>
        <fullName evidence="7">Pantetheine-phosphate adenylyltransferase</fullName>
        <shortName evidence="7">PPAT</shortName>
    </alternativeName>
</protein>
<dbReference type="AlphaFoldDB" id="F7XKQ3"/>
<keyword evidence="2 7" id="KW-0808">Transferase</keyword>
<dbReference type="NCBIfam" id="TIGR00125">
    <property type="entry name" value="cyt_tran_rel"/>
    <property type="match status" value="1"/>
</dbReference>
<dbReference type="Gene3D" id="3.40.50.620">
    <property type="entry name" value="HUPs"/>
    <property type="match status" value="1"/>
</dbReference>
<keyword evidence="3 7" id="KW-0548">Nucleotidyltransferase</keyword>
<dbReference type="EC" id="2.7.7.3" evidence="7"/>
<evidence type="ECO:0000259" key="8">
    <source>
        <dbReference type="Pfam" id="PF01467"/>
    </source>
</evidence>
<sequence length="153" mass="17364">MAKVAVGGTFEYLHDGHKKLINKAFELASDGEVHIGITSDRMARRPDRRVSDYNTRKNLLIRYISDSSLSETDYHIYELNNPYGLTLKEDYDCIVVSPETYDTALKINDLRINSGYKPIEIIRIDYVMGQDGLPISSTRISQGIIDAHGRLLK</sequence>
<evidence type="ECO:0000256" key="1">
    <source>
        <dbReference type="ARBA" id="ARBA00022490"/>
    </source>
</evidence>
<dbReference type="KEGG" id="mzh:Mzhil_1931"/>
<dbReference type="InterPro" id="IPR004821">
    <property type="entry name" value="Cyt_trans-like"/>
</dbReference>
<accession>F7XKQ3</accession>
<evidence type="ECO:0000256" key="3">
    <source>
        <dbReference type="ARBA" id="ARBA00022695"/>
    </source>
</evidence>
<dbReference type="UniPathway" id="UPA00241"/>
<feature type="domain" description="Cytidyltransferase-like" evidence="8">
    <location>
        <begin position="6"/>
        <end position="141"/>
    </location>
</feature>
<dbReference type="InterPro" id="IPR014729">
    <property type="entry name" value="Rossmann-like_a/b/a_fold"/>
</dbReference>
<name>F7XKQ3_METZD</name>
<evidence type="ECO:0000256" key="6">
    <source>
        <dbReference type="ARBA" id="ARBA00022993"/>
    </source>
</evidence>
<evidence type="ECO:0000256" key="2">
    <source>
        <dbReference type="ARBA" id="ARBA00022679"/>
    </source>
</evidence>
<gene>
    <name evidence="7" type="primary">coaD</name>
    <name evidence="9" type="ordered locus">Mzhil_1931</name>
</gene>
<dbReference type="GeneID" id="10823575"/>
<evidence type="ECO:0000256" key="5">
    <source>
        <dbReference type="ARBA" id="ARBA00022840"/>
    </source>
</evidence>
<dbReference type="GO" id="GO:0004595">
    <property type="term" value="F:pantetheine-phosphate adenylyltransferase activity"/>
    <property type="evidence" value="ECO:0007669"/>
    <property type="project" value="UniProtKB-UniRule"/>
</dbReference>
<dbReference type="HOGENOM" id="CLU_035272_5_0_2"/>
<proteinExistence type="inferred from homology"/>
<comment type="catalytic activity">
    <reaction evidence="7">
        <text>(R)-4'-phosphopantetheine + ATP + H(+) = 3'-dephospho-CoA + diphosphate</text>
        <dbReference type="Rhea" id="RHEA:19801"/>
        <dbReference type="ChEBI" id="CHEBI:15378"/>
        <dbReference type="ChEBI" id="CHEBI:30616"/>
        <dbReference type="ChEBI" id="CHEBI:33019"/>
        <dbReference type="ChEBI" id="CHEBI:57328"/>
        <dbReference type="ChEBI" id="CHEBI:61723"/>
        <dbReference type="EC" id="2.7.7.3"/>
    </reaction>
</comment>
<evidence type="ECO:0000256" key="4">
    <source>
        <dbReference type="ARBA" id="ARBA00022741"/>
    </source>
</evidence>
<dbReference type="GO" id="GO:0015937">
    <property type="term" value="P:coenzyme A biosynthetic process"/>
    <property type="evidence" value="ECO:0007669"/>
    <property type="project" value="UniProtKB-UniRule"/>
</dbReference>
<keyword evidence="10" id="KW-1185">Reference proteome</keyword>
<dbReference type="OrthoDB" id="53228at2157"/>
<dbReference type="SUPFAM" id="SSF52374">
    <property type="entry name" value="Nucleotidylyl transferase"/>
    <property type="match status" value="1"/>
</dbReference>
<comment type="function">
    <text evidence="7">Reversibly transfers an adenylyl group from ATP to 4'-phosphopantetheine, yielding dephospho-CoA (dPCoA) and pyrophosphate.</text>
</comment>
<dbReference type="HAMAP" id="MF_00647">
    <property type="entry name" value="PPAT_arch"/>
    <property type="match status" value="1"/>
</dbReference>
<keyword evidence="5 7" id="KW-0067">ATP-binding</keyword>
<dbReference type="EMBL" id="CP002101">
    <property type="protein sequence ID" value="AEH61766.1"/>
    <property type="molecule type" value="Genomic_DNA"/>
</dbReference>
<dbReference type="NCBIfam" id="NF001985">
    <property type="entry name" value="PRK00777.1"/>
    <property type="match status" value="1"/>
</dbReference>
<evidence type="ECO:0000313" key="9">
    <source>
        <dbReference type="EMBL" id="AEH61766.1"/>
    </source>
</evidence>
<dbReference type="GO" id="GO:0005524">
    <property type="term" value="F:ATP binding"/>
    <property type="evidence" value="ECO:0007669"/>
    <property type="project" value="UniProtKB-KW"/>
</dbReference>
<keyword evidence="4 7" id="KW-0547">Nucleotide-binding</keyword>